<dbReference type="AlphaFoldDB" id="A0A2A2KFT5"/>
<dbReference type="Proteomes" id="UP000218231">
    <property type="component" value="Unassembled WGS sequence"/>
</dbReference>
<sequence>MSARRTWFRLSCAACWLLSSSALSYQCWMISPALEFKALFQQLLKVIEDLHLSAAGTGNHHQYLLCGPARVFRQAGRRDRIEQRLAADTRGRGTATQRVTNAAIGEAHGGAIAWLHGAHAEHLA</sequence>
<dbReference type="EMBL" id="LIAE01008705">
    <property type="protein sequence ID" value="PAV72752.1"/>
    <property type="molecule type" value="Genomic_DNA"/>
</dbReference>
<feature type="signal peptide" evidence="1">
    <location>
        <begin position="1"/>
        <end position="22"/>
    </location>
</feature>
<name>A0A2A2KFT5_9BILA</name>
<evidence type="ECO:0008006" key="4">
    <source>
        <dbReference type="Google" id="ProtNLM"/>
    </source>
</evidence>
<gene>
    <name evidence="2" type="ORF">WR25_13527</name>
</gene>
<reference evidence="2 3" key="1">
    <citation type="journal article" date="2017" name="Curr. Biol.">
        <title>Genome architecture and evolution of a unichromosomal asexual nematode.</title>
        <authorList>
            <person name="Fradin H."/>
            <person name="Zegar C."/>
            <person name="Gutwein M."/>
            <person name="Lucas J."/>
            <person name="Kovtun M."/>
            <person name="Corcoran D."/>
            <person name="Baugh L.R."/>
            <person name="Kiontke K."/>
            <person name="Gunsalus K."/>
            <person name="Fitch D.H."/>
            <person name="Piano F."/>
        </authorList>
    </citation>
    <scope>NUCLEOTIDE SEQUENCE [LARGE SCALE GENOMIC DNA]</scope>
    <source>
        <strain evidence="2">PF1309</strain>
    </source>
</reference>
<evidence type="ECO:0000313" key="2">
    <source>
        <dbReference type="EMBL" id="PAV72752.1"/>
    </source>
</evidence>
<evidence type="ECO:0000256" key="1">
    <source>
        <dbReference type="SAM" id="SignalP"/>
    </source>
</evidence>
<comment type="caution">
    <text evidence="2">The sequence shown here is derived from an EMBL/GenBank/DDBJ whole genome shotgun (WGS) entry which is preliminary data.</text>
</comment>
<protein>
    <recommendedName>
        <fullName evidence="4">Secreted protein</fullName>
    </recommendedName>
</protein>
<keyword evidence="3" id="KW-1185">Reference proteome</keyword>
<organism evidence="2 3">
    <name type="scientific">Diploscapter pachys</name>
    <dbReference type="NCBI Taxonomy" id="2018661"/>
    <lineage>
        <taxon>Eukaryota</taxon>
        <taxon>Metazoa</taxon>
        <taxon>Ecdysozoa</taxon>
        <taxon>Nematoda</taxon>
        <taxon>Chromadorea</taxon>
        <taxon>Rhabditida</taxon>
        <taxon>Rhabditina</taxon>
        <taxon>Rhabditomorpha</taxon>
        <taxon>Rhabditoidea</taxon>
        <taxon>Rhabditidae</taxon>
        <taxon>Diploscapter</taxon>
    </lineage>
</organism>
<proteinExistence type="predicted"/>
<feature type="chain" id="PRO_5012245938" description="Secreted protein" evidence="1">
    <location>
        <begin position="23"/>
        <end position="124"/>
    </location>
</feature>
<accession>A0A2A2KFT5</accession>
<evidence type="ECO:0000313" key="3">
    <source>
        <dbReference type="Proteomes" id="UP000218231"/>
    </source>
</evidence>
<keyword evidence="1" id="KW-0732">Signal</keyword>